<dbReference type="InterPro" id="IPR016082">
    <property type="entry name" value="Ribosomal_uL30_ferredoxin-like"/>
</dbReference>
<accession>A0A9D1UER1</accession>
<dbReference type="InterPro" id="IPR036919">
    <property type="entry name" value="Ribo_uL30_ferredoxin-like_sf"/>
</dbReference>
<proteinExistence type="inferred from homology"/>
<dbReference type="GO" id="GO:0006412">
    <property type="term" value="P:translation"/>
    <property type="evidence" value="ECO:0007669"/>
    <property type="project" value="UniProtKB-UniRule"/>
</dbReference>
<dbReference type="Proteomes" id="UP000824263">
    <property type="component" value="Unassembled WGS sequence"/>
</dbReference>
<feature type="domain" description="Large ribosomal subunit protein uL30-like ferredoxin-like fold" evidence="6">
    <location>
        <begin position="4"/>
        <end position="54"/>
    </location>
</feature>
<evidence type="ECO:0000259" key="6">
    <source>
        <dbReference type="Pfam" id="PF00327"/>
    </source>
</evidence>
<evidence type="ECO:0000256" key="3">
    <source>
        <dbReference type="ARBA" id="ARBA00022980"/>
    </source>
</evidence>
<dbReference type="PIRSF" id="PIRSF002211">
    <property type="entry name" value="Ribosomal_L30_bac-type"/>
    <property type="match status" value="1"/>
</dbReference>
<dbReference type="SUPFAM" id="SSF55129">
    <property type="entry name" value="Ribosomal protein L30p/L7e"/>
    <property type="match status" value="1"/>
</dbReference>
<dbReference type="GO" id="GO:0003735">
    <property type="term" value="F:structural constituent of ribosome"/>
    <property type="evidence" value="ECO:0007669"/>
    <property type="project" value="InterPro"/>
</dbReference>
<sequence length="59" mass="6475">MANLKVTLVKSTIGAVPKHRKTVEALGLRKLNKTVELPDNAATRGMIKQVQHLVKVEEA</sequence>
<organism evidence="7 8">
    <name type="scientific">Candidatus Dorea gallistercoris</name>
    <dbReference type="NCBI Taxonomy" id="2838542"/>
    <lineage>
        <taxon>Bacteria</taxon>
        <taxon>Bacillati</taxon>
        <taxon>Bacillota</taxon>
        <taxon>Clostridia</taxon>
        <taxon>Lachnospirales</taxon>
        <taxon>Lachnospiraceae</taxon>
        <taxon>Dorea</taxon>
    </lineage>
</organism>
<protein>
    <recommendedName>
        <fullName evidence="5">Large ribosomal subunit protein uL30</fullName>
    </recommendedName>
</protein>
<dbReference type="Pfam" id="PF00327">
    <property type="entry name" value="Ribosomal_L30"/>
    <property type="match status" value="1"/>
</dbReference>
<keyword evidence="3 5" id="KW-0689">Ribosomal protein</keyword>
<dbReference type="CDD" id="cd01658">
    <property type="entry name" value="Ribosomal_L30"/>
    <property type="match status" value="1"/>
</dbReference>
<comment type="subunit">
    <text evidence="2 5">Part of the 50S ribosomal subunit.</text>
</comment>
<comment type="caution">
    <text evidence="7">The sequence shown here is derived from an EMBL/GenBank/DDBJ whole genome shotgun (WGS) entry which is preliminary data.</text>
</comment>
<name>A0A9D1UER1_9FIRM</name>
<dbReference type="InterPro" id="IPR005996">
    <property type="entry name" value="Ribosomal_uL30_bac-type"/>
</dbReference>
<evidence type="ECO:0000256" key="4">
    <source>
        <dbReference type="ARBA" id="ARBA00023274"/>
    </source>
</evidence>
<dbReference type="FunFam" id="3.30.1390.20:FF:000001">
    <property type="entry name" value="50S ribosomal protein L30"/>
    <property type="match status" value="1"/>
</dbReference>
<reference evidence="7" key="2">
    <citation type="submission" date="2021-04" db="EMBL/GenBank/DDBJ databases">
        <authorList>
            <person name="Gilroy R."/>
        </authorList>
    </citation>
    <scope>NUCLEOTIDE SEQUENCE</scope>
    <source>
        <strain evidence="7">ChiSxjej1B13-11762</strain>
    </source>
</reference>
<evidence type="ECO:0000313" key="7">
    <source>
        <dbReference type="EMBL" id="HIW84598.1"/>
    </source>
</evidence>
<evidence type="ECO:0000256" key="5">
    <source>
        <dbReference type="HAMAP-Rule" id="MF_01371"/>
    </source>
</evidence>
<dbReference type="HAMAP" id="MF_01371_B">
    <property type="entry name" value="Ribosomal_uL30_B"/>
    <property type="match status" value="1"/>
</dbReference>
<dbReference type="AlphaFoldDB" id="A0A9D1UER1"/>
<gene>
    <name evidence="5 7" type="primary">rpmD</name>
    <name evidence="7" type="ORF">H9873_09775</name>
</gene>
<comment type="similarity">
    <text evidence="1 5">Belongs to the universal ribosomal protein uL30 family.</text>
</comment>
<reference evidence="7" key="1">
    <citation type="journal article" date="2021" name="PeerJ">
        <title>Extensive microbial diversity within the chicken gut microbiome revealed by metagenomics and culture.</title>
        <authorList>
            <person name="Gilroy R."/>
            <person name="Ravi A."/>
            <person name="Getino M."/>
            <person name="Pursley I."/>
            <person name="Horton D.L."/>
            <person name="Alikhan N.F."/>
            <person name="Baker D."/>
            <person name="Gharbi K."/>
            <person name="Hall N."/>
            <person name="Watson M."/>
            <person name="Adriaenssens E.M."/>
            <person name="Foster-Nyarko E."/>
            <person name="Jarju S."/>
            <person name="Secka A."/>
            <person name="Antonio M."/>
            <person name="Oren A."/>
            <person name="Chaudhuri R.R."/>
            <person name="La Ragione R."/>
            <person name="Hildebrand F."/>
            <person name="Pallen M.J."/>
        </authorList>
    </citation>
    <scope>NUCLEOTIDE SEQUENCE</scope>
    <source>
        <strain evidence="7">ChiSxjej1B13-11762</strain>
    </source>
</reference>
<dbReference type="NCBIfam" id="TIGR01308">
    <property type="entry name" value="rpmD_bact"/>
    <property type="match status" value="1"/>
</dbReference>
<evidence type="ECO:0000256" key="2">
    <source>
        <dbReference type="ARBA" id="ARBA00011838"/>
    </source>
</evidence>
<evidence type="ECO:0000256" key="1">
    <source>
        <dbReference type="ARBA" id="ARBA00007594"/>
    </source>
</evidence>
<keyword evidence="4 5" id="KW-0687">Ribonucleoprotein</keyword>
<dbReference type="GO" id="GO:0022625">
    <property type="term" value="C:cytosolic large ribosomal subunit"/>
    <property type="evidence" value="ECO:0007669"/>
    <property type="project" value="TreeGrafter"/>
</dbReference>
<dbReference type="PANTHER" id="PTHR15892">
    <property type="entry name" value="MITOCHONDRIAL RIBOSOMAL PROTEIN L30"/>
    <property type="match status" value="1"/>
</dbReference>
<dbReference type="EMBL" id="DXGF01000173">
    <property type="protein sequence ID" value="HIW84598.1"/>
    <property type="molecule type" value="Genomic_DNA"/>
</dbReference>
<dbReference type="PANTHER" id="PTHR15892:SF2">
    <property type="entry name" value="LARGE RIBOSOMAL SUBUNIT PROTEIN UL30M"/>
    <property type="match status" value="1"/>
</dbReference>
<evidence type="ECO:0000313" key="8">
    <source>
        <dbReference type="Proteomes" id="UP000824263"/>
    </source>
</evidence>
<dbReference type="Gene3D" id="3.30.1390.20">
    <property type="entry name" value="Ribosomal protein L30, ferredoxin-like fold domain"/>
    <property type="match status" value="1"/>
</dbReference>